<keyword evidence="3" id="KW-1185">Reference proteome</keyword>
<evidence type="ECO:0000256" key="1">
    <source>
        <dbReference type="SAM" id="MobiDB-lite"/>
    </source>
</evidence>
<organism evidence="2 3">
    <name type="scientific">Calocera cornea HHB12733</name>
    <dbReference type="NCBI Taxonomy" id="1353952"/>
    <lineage>
        <taxon>Eukaryota</taxon>
        <taxon>Fungi</taxon>
        <taxon>Dikarya</taxon>
        <taxon>Basidiomycota</taxon>
        <taxon>Agaricomycotina</taxon>
        <taxon>Dacrymycetes</taxon>
        <taxon>Dacrymycetales</taxon>
        <taxon>Dacrymycetaceae</taxon>
        <taxon>Calocera</taxon>
    </lineage>
</organism>
<sequence length="81" mass="8697">MSSTDFASNADPESAVDYRKEDAEATQSEQTGKIPQSEVDALGGESNYVDGYTRGKKVDAYKQERAVDEAVEGATAQDEGM</sequence>
<feature type="compositionally biased region" description="Polar residues" evidence="1">
    <location>
        <begin position="25"/>
        <end position="34"/>
    </location>
</feature>
<accession>A0A165EY53</accession>
<protein>
    <submittedName>
        <fullName evidence="2">Uncharacterized protein</fullName>
    </submittedName>
</protein>
<name>A0A165EY53_9BASI</name>
<evidence type="ECO:0000313" key="2">
    <source>
        <dbReference type="EMBL" id="KZT55767.1"/>
    </source>
</evidence>
<dbReference type="Proteomes" id="UP000076842">
    <property type="component" value="Unassembled WGS sequence"/>
</dbReference>
<proteinExistence type="predicted"/>
<dbReference type="InParanoid" id="A0A165EY53"/>
<gene>
    <name evidence="2" type="ORF">CALCODRAFT_518564</name>
</gene>
<dbReference type="EMBL" id="KV423989">
    <property type="protein sequence ID" value="KZT55767.1"/>
    <property type="molecule type" value="Genomic_DNA"/>
</dbReference>
<dbReference type="OrthoDB" id="3146826at2759"/>
<dbReference type="AlphaFoldDB" id="A0A165EY53"/>
<evidence type="ECO:0000313" key="3">
    <source>
        <dbReference type="Proteomes" id="UP000076842"/>
    </source>
</evidence>
<reference evidence="2 3" key="1">
    <citation type="journal article" date="2016" name="Mol. Biol. Evol.">
        <title>Comparative Genomics of Early-Diverging Mushroom-Forming Fungi Provides Insights into the Origins of Lignocellulose Decay Capabilities.</title>
        <authorList>
            <person name="Nagy L.G."/>
            <person name="Riley R."/>
            <person name="Tritt A."/>
            <person name="Adam C."/>
            <person name="Daum C."/>
            <person name="Floudas D."/>
            <person name="Sun H."/>
            <person name="Yadav J.S."/>
            <person name="Pangilinan J."/>
            <person name="Larsson K.H."/>
            <person name="Matsuura K."/>
            <person name="Barry K."/>
            <person name="Labutti K."/>
            <person name="Kuo R."/>
            <person name="Ohm R.A."/>
            <person name="Bhattacharya S.S."/>
            <person name="Shirouzu T."/>
            <person name="Yoshinaga Y."/>
            <person name="Martin F.M."/>
            <person name="Grigoriev I.V."/>
            <person name="Hibbett D.S."/>
        </authorList>
    </citation>
    <scope>NUCLEOTIDE SEQUENCE [LARGE SCALE GENOMIC DNA]</scope>
    <source>
        <strain evidence="2 3">HHB12733</strain>
    </source>
</reference>
<feature type="region of interest" description="Disordered" evidence="1">
    <location>
        <begin position="1"/>
        <end position="52"/>
    </location>
</feature>